<accession>A0ABW5RUQ4</accession>
<dbReference type="RefSeq" id="WP_377936743.1">
    <property type="nucleotide sequence ID" value="NZ_JBHUMF010000031.1"/>
</dbReference>
<keyword evidence="4" id="KW-1185">Reference proteome</keyword>
<comment type="caution">
    <text evidence="3">The sequence shown here is derived from an EMBL/GenBank/DDBJ whole genome shotgun (WGS) entry which is preliminary data.</text>
</comment>
<evidence type="ECO:0000313" key="4">
    <source>
        <dbReference type="Proteomes" id="UP001597506"/>
    </source>
</evidence>
<evidence type="ECO:0000256" key="1">
    <source>
        <dbReference type="SAM" id="Phobius"/>
    </source>
</evidence>
<feature type="domain" description="DUF1648" evidence="2">
    <location>
        <begin position="40"/>
        <end position="86"/>
    </location>
</feature>
<dbReference type="Pfam" id="PF07853">
    <property type="entry name" value="DUF1648"/>
    <property type="match status" value="1"/>
</dbReference>
<name>A0ABW5RUQ4_9BACI</name>
<feature type="transmembrane region" description="Helical" evidence="1">
    <location>
        <begin position="76"/>
        <end position="96"/>
    </location>
</feature>
<feature type="transmembrane region" description="Helical" evidence="1">
    <location>
        <begin position="125"/>
        <end position="147"/>
    </location>
</feature>
<keyword evidence="1" id="KW-1133">Transmembrane helix</keyword>
<sequence>MSFPNNNKESEGIKIDNFKRPVLKIPKTKLEIVLTTISLLLLIANFIYLCVEWSSIPDKIPMHFNVAGEVDRWGGKGGVIVLPFIATFLWVLLTALEKYPHTYNYIKLSEDNVERQYKNARMMMNVMKAIIVSYMVYLSWQTVQVAYGNQVGLGVWELPIFLLLLFGSMAFFMIRSIKL</sequence>
<reference evidence="4" key="1">
    <citation type="journal article" date="2019" name="Int. J. Syst. Evol. Microbiol.">
        <title>The Global Catalogue of Microorganisms (GCM) 10K type strain sequencing project: providing services to taxonomists for standard genome sequencing and annotation.</title>
        <authorList>
            <consortium name="The Broad Institute Genomics Platform"/>
            <consortium name="The Broad Institute Genome Sequencing Center for Infectious Disease"/>
            <person name="Wu L."/>
            <person name="Ma J."/>
        </authorList>
    </citation>
    <scope>NUCLEOTIDE SEQUENCE [LARGE SCALE GENOMIC DNA]</scope>
    <source>
        <strain evidence="4">KCTC 3913</strain>
    </source>
</reference>
<dbReference type="InterPro" id="IPR012867">
    <property type="entry name" value="DUF1648"/>
</dbReference>
<keyword evidence="1" id="KW-0812">Transmembrane</keyword>
<feature type="transmembrane region" description="Helical" evidence="1">
    <location>
        <begin position="32"/>
        <end position="56"/>
    </location>
</feature>
<protein>
    <submittedName>
        <fullName evidence="3">DUF1648 domain-containing protein</fullName>
    </submittedName>
</protein>
<keyword evidence="1" id="KW-0472">Membrane</keyword>
<dbReference type="Proteomes" id="UP001597506">
    <property type="component" value="Unassembled WGS sequence"/>
</dbReference>
<dbReference type="EMBL" id="JBHUMF010000031">
    <property type="protein sequence ID" value="MFD2682045.1"/>
    <property type="molecule type" value="Genomic_DNA"/>
</dbReference>
<feature type="transmembrane region" description="Helical" evidence="1">
    <location>
        <begin position="153"/>
        <end position="174"/>
    </location>
</feature>
<evidence type="ECO:0000259" key="2">
    <source>
        <dbReference type="Pfam" id="PF07853"/>
    </source>
</evidence>
<organism evidence="3 4">
    <name type="scientific">Bacillus seohaeanensis</name>
    <dbReference type="NCBI Taxonomy" id="284580"/>
    <lineage>
        <taxon>Bacteria</taxon>
        <taxon>Bacillati</taxon>
        <taxon>Bacillota</taxon>
        <taxon>Bacilli</taxon>
        <taxon>Bacillales</taxon>
        <taxon>Bacillaceae</taxon>
        <taxon>Bacillus</taxon>
    </lineage>
</organism>
<gene>
    <name evidence="3" type="ORF">ACFSUL_14995</name>
</gene>
<evidence type="ECO:0000313" key="3">
    <source>
        <dbReference type="EMBL" id="MFD2682045.1"/>
    </source>
</evidence>
<proteinExistence type="predicted"/>